<dbReference type="AlphaFoldDB" id="A0A1Y0L4H3"/>
<dbReference type="Proteomes" id="UP000195729">
    <property type="component" value="Chromosome"/>
</dbReference>
<dbReference type="EMBL" id="CP015581">
    <property type="protein sequence ID" value="ARU96949.1"/>
    <property type="molecule type" value="Genomic_DNA"/>
</dbReference>
<protein>
    <recommendedName>
        <fullName evidence="1">MoaF-like domain-containing protein</fullName>
    </recommendedName>
</protein>
<dbReference type="Pfam" id="PF22036">
    <property type="entry name" value="MoaF_like"/>
    <property type="match status" value="1"/>
</dbReference>
<organism evidence="2 5">
    <name type="scientific">Tatumella citrea</name>
    <name type="common">Pantoea citrea</name>
    <dbReference type="NCBI Taxonomy" id="53336"/>
    <lineage>
        <taxon>Bacteria</taxon>
        <taxon>Pseudomonadati</taxon>
        <taxon>Pseudomonadota</taxon>
        <taxon>Gammaproteobacteria</taxon>
        <taxon>Enterobacterales</taxon>
        <taxon>Erwiniaceae</taxon>
        <taxon>Tatumella</taxon>
    </lineage>
</organism>
<gene>
    <name evidence="2" type="ORF">A7K98_03315</name>
    <name evidence="3" type="ORF">A7K99_03315</name>
</gene>
<keyword evidence="4" id="KW-1185">Reference proteome</keyword>
<evidence type="ECO:0000313" key="2">
    <source>
        <dbReference type="EMBL" id="ARU92911.1"/>
    </source>
</evidence>
<dbReference type="Proteomes" id="UP000195814">
    <property type="component" value="Chromosome"/>
</dbReference>
<dbReference type="InterPro" id="IPR012674">
    <property type="entry name" value="Calycin"/>
</dbReference>
<reference evidence="4 5" key="1">
    <citation type="submission" date="2016-05" db="EMBL/GenBank/DDBJ databases">
        <title>Complete genome sequence of two 2,5-diketo-D-glunonic acid producing strain Tatumella citrea.</title>
        <authorList>
            <person name="Duan C."/>
            <person name="Yang J."/>
            <person name="Yang S."/>
        </authorList>
    </citation>
    <scope>NUCLEOTIDE SEQUENCE [LARGE SCALE GENOMIC DNA]</scope>
    <source>
        <strain evidence="3 4">ATCC 39140</strain>
        <strain evidence="2 5">DSM 13699</strain>
    </source>
</reference>
<dbReference type="OrthoDB" id="8780074at2"/>
<dbReference type="InterPro" id="IPR053892">
    <property type="entry name" value="MoaF-like"/>
</dbReference>
<dbReference type="KEGG" id="tci:A7K98_03315"/>
<accession>A0A1Y0L4H3</accession>
<sequence>MAIQFPHAGKSFTLTMNNGLVVKNSYHPNQEIITVEFLSGELTGTVMDVPFQWRELADGSFLISWQESDNNTVVHCDNFSTGRSYAYYTTMGGDFYVMEGQIV</sequence>
<evidence type="ECO:0000313" key="3">
    <source>
        <dbReference type="EMBL" id="ARU96949.1"/>
    </source>
</evidence>
<evidence type="ECO:0000259" key="1">
    <source>
        <dbReference type="Pfam" id="PF22036"/>
    </source>
</evidence>
<proteinExistence type="predicted"/>
<dbReference type="RefSeq" id="WP_087487299.1">
    <property type="nucleotide sequence ID" value="NZ_CP015579.1"/>
</dbReference>
<evidence type="ECO:0000313" key="4">
    <source>
        <dbReference type="Proteomes" id="UP000195729"/>
    </source>
</evidence>
<dbReference type="Gene3D" id="2.40.128.20">
    <property type="match status" value="1"/>
</dbReference>
<feature type="domain" description="MoaF-like" evidence="1">
    <location>
        <begin position="8"/>
        <end position="102"/>
    </location>
</feature>
<evidence type="ECO:0000313" key="5">
    <source>
        <dbReference type="Proteomes" id="UP000195814"/>
    </source>
</evidence>
<dbReference type="EMBL" id="CP015579">
    <property type="protein sequence ID" value="ARU92911.1"/>
    <property type="molecule type" value="Genomic_DNA"/>
</dbReference>
<name>A0A1Y0L4H3_TATCI</name>